<gene>
    <name evidence="1" type="ORF">BURPS1710A_1807</name>
</gene>
<sequence>MSTILAPHSGAAPTLPLIDSDHRRRGWRGWRGRLIAKAAMQILRPVEPRVQHGLPAPTTFPLNGGARRFGLVHYGIMIPDLPAPHRFMATAIILGSAGMRVFDADFAAAPGDGPLQTATLVHGTAAAVDRHFTRYSIPRDVESRADGSLLRLGDDLELSGRYPEFRLESRRGGFAADLTLTATGDVTWFAKGLFYEHIALVTRYRGTIEHGGATTEVAGLCTYEYARGTSPYLLRNRFLPQAAKLPWDVFSYQVIDLDTDTQLLLAHVQVDQYPALTSAYLRVIGQRAHRLDADVHFRVTSTQARPAVGPDGHAMWLPETFAWRVRDRRGRTLFAIDATVDTPMLFGIGTGYVGGYRWEGERDGRPASGRGYIEYVDRRR</sequence>
<dbReference type="HOGENOM" id="CLU_061504_1_0_4"/>
<reference evidence="2" key="1">
    <citation type="submission" date="2007-08" db="EMBL/GenBank/DDBJ databases">
        <title>Annotation of Burkholderia pseudomallei 1710a.</title>
        <authorList>
            <person name="Harkins D.M."/>
            <person name="DeShazer D."/>
            <person name="Woods D.E."/>
            <person name="Brinkac L.M."/>
            <person name="Brown K.A."/>
            <person name="Hung G.C."/>
            <person name="Tuanyok A."/>
            <person name="Zhang B."/>
            <person name="Nierman W.C."/>
        </authorList>
    </citation>
    <scope>NUCLEOTIDE SEQUENCE [LARGE SCALE GENOMIC DNA]</scope>
    <source>
        <strain evidence="2">1710a</strain>
    </source>
</reference>
<dbReference type="AlphaFoldDB" id="A0A0E1WAS7"/>
<organism evidence="1 2">
    <name type="scientific">Burkholderia pseudomallei 1710a</name>
    <dbReference type="NCBI Taxonomy" id="320371"/>
    <lineage>
        <taxon>Bacteria</taxon>
        <taxon>Pseudomonadati</taxon>
        <taxon>Pseudomonadota</taxon>
        <taxon>Betaproteobacteria</taxon>
        <taxon>Burkholderiales</taxon>
        <taxon>Burkholderiaceae</taxon>
        <taxon>Burkholderia</taxon>
        <taxon>pseudomallei group</taxon>
    </lineage>
</organism>
<dbReference type="Proteomes" id="UP000001812">
    <property type="component" value="Chromosome I"/>
</dbReference>
<dbReference type="InterPro" id="IPR046611">
    <property type="entry name" value="DUF6670"/>
</dbReference>
<evidence type="ECO:0000313" key="2">
    <source>
        <dbReference type="Proteomes" id="UP000001812"/>
    </source>
</evidence>
<dbReference type="Pfam" id="PF20375">
    <property type="entry name" value="DUF6670"/>
    <property type="match status" value="1"/>
</dbReference>
<name>A0A0E1WAS7_BURPE</name>
<protein>
    <submittedName>
        <fullName evidence="1">Uncharacterized protein</fullName>
    </submittedName>
</protein>
<evidence type="ECO:0000313" key="1">
    <source>
        <dbReference type="EMBL" id="EET06662.1"/>
    </source>
</evidence>
<accession>A0A0E1WAS7</accession>
<dbReference type="SUPFAM" id="SSF159245">
    <property type="entry name" value="AttH-like"/>
    <property type="match status" value="1"/>
</dbReference>
<dbReference type="EMBL" id="CM000832">
    <property type="protein sequence ID" value="EET06662.1"/>
    <property type="molecule type" value="Genomic_DNA"/>
</dbReference>
<dbReference type="RefSeq" id="WP_004526571.1">
    <property type="nucleotide sequence ID" value="NZ_CM000832.1"/>
</dbReference>
<reference evidence="1 2" key="2">
    <citation type="submission" date="2009-05" db="EMBL/GenBank/DDBJ databases">
        <authorList>
            <person name="Harkins D.M."/>
            <person name="DeShazer D."/>
            <person name="Woods D.E."/>
            <person name="Brinkac L.M."/>
            <person name="Brown K.A."/>
            <person name="Hung G.C."/>
            <person name="Tuanyok A."/>
            <person name="Zhang B."/>
            <person name="Nierman W.C."/>
        </authorList>
    </citation>
    <scope>NUCLEOTIDE SEQUENCE [LARGE SCALE GENOMIC DNA]</scope>
    <source>
        <strain evidence="1 2">1710a</strain>
    </source>
</reference>
<proteinExistence type="predicted"/>